<evidence type="ECO:0000256" key="1">
    <source>
        <dbReference type="SAM" id="MobiDB-lite"/>
    </source>
</evidence>
<dbReference type="VEuPathDB" id="FungiDB:RhiirFUN_002463"/>
<gene>
    <name evidence="2" type="ORF">GLOINDRAFT_9885</name>
</gene>
<feature type="region of interest" description="Disordered" evidence="1">
    <location>
        <begin position="1"/>
        <end position="29"/>
    </location>
</feature>
<dbReference type="AlphaFoldDB" id="U9ST16"/>
<sequence length="78" mass="8427">MPTGQLLYGSRSSQSNSLPSSASDSSSQINSPYILDSSSAALRLKLVNEWVVKTLYRLVGFATTNPSRVKLLEIPAPE</sequence>
<dbReference type="EMBL" id="KI298261">
    <property type="protein sequence ID" value="ERZ99088.1"/>
    <property type="molecule type" value="Genomic_DNA"/>
</dbReference>
<protein>
    <submittedName>
        <fullName evidence="2">Uncharacterized protein</fullName>
    </submittedName>
</protein>
<reference evidence="2" key="1">
    <citation type="submission" date="2013-07" db="EMBL/GenBank/DDBJ databases">
        <title>The genome of an arbuscular mycorrhizal fungus provides insights into the evolution of the oldest plant symbiosis.</title>
        <authorList>
            <consortium name="DOE Joint Genome Institute"/>
            <person name="Tisserant E."/>
            <person name="Malbreil M."/>
            <person name="Kuo A."/>
            <person name="Kohler A."/>
            <person name="Symeonidi A."/>
            <person name="Balestrini R."/>
            <person name="Charron P."/>
            <person name="Duensing N."/>
            <person name="Frei-dit-Frey N."/>
            <person name="Gianinazzi-Pearson V."/>
            <person name="Gilbert B."/>
            <person name="Handa Y."/>
            <person name="Hijri M."/>
            <person name="Kaul R."/>
            <person name="Kawaguchi M."/>
            <person name="Krajinski F."/>
            <person name="Lammers P."/>
            <person name="Lapierre D."/>
            <person name="Masclaux F.G."/>
            <person name="Murat C."/>
            <person name="Morin E."/>
            <person name="Ndikumana S."/>
            <person name="Pagni M."/>
            <person name="Petitpierre D."/>
            <person name="Requena N."/>
            <person name="Rosikiewicz P."/>
            <person name="Riley R."/>
            <person name="Saito K."/>
            <person name="San Clemente H."/>
            <person name="Shapiro H."/>
            <person name="van Tuinen D."/>
            <person name="Becard G."/>
            <person name="Bonfante P."/>
            <person name="Paszkowski U."/>
            <person name="Shachar-Hill Y."/>
            <person name="Young J.P."/>
            <person name="Sanders I.R."/>
            <person name="Henrissat B."/>
            <person name="Rensing S.A."/>
            <person name="Grigoriev I.V."/>
            <person name="Corradi N."/>
            <person name="Roux C."/>
            <person name="Martin F."/>
        </authorList>
    </citation>
    <scope>NUCLEOTIDE SEQUENCE</scope>
    <source>
        <strain evidence="2">DAOM 197198</strain>
    </source>
</reference>
<evidence type="ECO:0000313" key="2">
    <source>
        <dbReference type="EMBL" id="ERZ99088.1"/>
    </source>
</evidence>
<accession>U9ST16</accession>
<dbReference type="HOGENOM" id="CLU_2623259_0_0_1"/>
<proteinExistence type="predicted"/>
<name>U9ST16_RHIID</name>
<feature type="compositionally biased region" description="Low complexity" evidence="1">
    <location>
        <begin position="10"/>
        <end position="29"/>
    </location>
</feature>
<organism evidence="2">
    <name type="scientific">Rhizophagus irregularis (strain DAOM 181602 / DAOM 197198 / MUCL 43194)</name>
    <name type="common">Arbuscular mycorrhizal fungus</name>
    <name type="synonym">Glomus intraradices</name>
    <dbReference type="NCBI Taxonomy" id="747089"/>
    <lineage>
        <taxon>Eukaryota</taxon>
        <taxon>Fungi</taxon>
        <taxon>Fungi incertae sedis</taxon>
        <taxon>Mucoromycota</taxon>
        <taxon>Glomeromycotina</taxon>
        <taxon>Glomeromycetes</taxon>
        <taxon>Glomerales</taxon>
        <taxon>Glomeraceae</taxon>
        <taxon>Rhizophagus</taxon>
    </lineage>
</organism>